<proteinExistence type="predicted"/>
<reference evidence="2 3" key="1">
    <citation type="submission" date="2016-07" db="EMBL/GenBank/DDBJ databases">
        <title>Draft genome of the white-rot fungus Obba rivulosa 3A-2.</title>
        <authorList>
            <consortium name="DOE Joint Genome Institute"/>
            <person name="Miettinen O."/>
            <person name="Riley R."/>
            <person name="Acob R."/>
            <person name="Barry K."/>
            <person name="Cullen D."/>
            <person name="De Vries R."/>
            <person name="Hainaut M."/>
            <person name="Hatakka A."/>
            <person name="Henrissat B."/>
            <person name="Hilden K."/>
            <person name="Kuo R."/>
            <person name="Labutti K."/>
            <person name="Lipzen A."/>
            <person name="Makela M.R."/>
            <person name="Sandor L."/>
            <person name="Spatafora J.W."/>
            <person name="Grigoriev I.V."/>
            <person name="Hibbett D.S."/>
        </authorList>
    </citation>
    <scope>NUCLEOTIDE SEQUENCE [LARGE SCALE GENOMIC DNA]</scope>
    <source>
        <strain evidence="2 3">3A-2</strain>
    </source>
</reference>
<dbReference type="EMBL" id="KV722558">
    <property type="protein sequence ID" value="OCH85865.1"/>
    <property type="molecule type" value="Genomic_DNA"/>
</dbReference>
<evidence type="ECO:0000313" key="2">
    <source>
        <dbReference type="EMBL" id="OCH85865.1"/>
    </source>
</evidence>
<sequence length="78" mass="8224">MMRSLHSSCGSSAESTHTSLSPVSDIFLRPPTLSSHDSASNACVLVPATGSSFRSVSLREKHIPSSSLEALGHVTMVR</sequence>
<dbReference type="AlphaFoldDB" id="A0A8E2AP96"/>
<keyword evidence="3" id="KW-1185">Reference proteome</keyword>
<organism evidence="2 3">
    <name type="scientific">Obba rivulosa</name>
    <dbReference type="NCBI Taxonomy" id="1052685"/>
    <lineage>
        <taxon>Eukaryota</taxon>
        <taxon>Fungi</taxon>
        <taxon>Dikarya</taxon>
        <taxon>Basidiomycota</taxon>
        <taxon>Agaricomycotina</taxon>
        <taxon>Agaricomycetes</taxon>
        <taxon>Polyporales</taxon>
        <taxon>Gelatoporiaceae</taxon>
        <taxon>Obba</taxon>
    </lineage>
</organism>
<evidence type="ECO:0000256" key="1">
    <source>
        <dbReference type="SAM" id="MobiDB-lite"/>
    </source>
</evidence>
<gene>
    <name evidence="2" type="ORF">OBBRIDRAFT_274914</name>
</gene>
<protein>
    <submittedName>
        <fullName evidence="2">Uncharacterized protein</fullName>
    </submittedName>
</protein>
<accession>A0A8E2AP96</accession>
<evidence type="ECO:0000313" key="3">
    <source>
        <dbReference type="Proteomes" id="UP000250043"/>
    </source>
</evidence>
<dbReference type="Proteomes" id="UP000250043">
    <property type="component" value="Unassembled WGS sequence"/>
</dbReference>
<feature type="compositionally biased region" description="Polar residues" evidence="1">
    <location>
        <begin position="1"/>
        <end position="22"/>
    </location>
</feature>
<name>A0A8E2AP96_9APHY</name>
<feature type="region of interest" description="Disordered" evidence="1">
    <location>
        <begin position="1"/>
        <end position="23"/>
    </location>
</feature>